<evidence type="ECO:0000313" key="2">
    <source>
        <dbReference type="EMBL" id="REG54056.1"/>
    </source>
</evidence>
<keyword evidence="3" id="KW-1185">Reference proteome</keyword>
<comment type="caution">
    <text evidence="1">The sequence shown here is derived from an EMBL/GenBank/DDBJ whole genome shotgun (WGS) entry which is preliminary data.</text>
</comment>
<evidence type="ECO:0000313" key="4">
    <source>
        <dbReference type="Proteomes" id="UP000256941"/>
    </source>
</evidence>
<proteinExistence type="predicted"/>
<reference evidence="3 4" key="1">
    <citation type="submission" date="2018-08" db="EMBL/GenBank/DDBJ databases">
        <title>Genomic Encyclopedia of Archaeal and Bacterial Type Strains, Phase II (KMG-II): from individual species to whole genera.</title>
        <authorList>
            <person name="Goeker M."/>
        </authorList>
    </citation>
    <scope>NUCLEOTIDE SEQUENCE [LARGE SCALE GENOMIC DNA]</scope>
    <source>
        <strain evidence="1 4">DSM 17099</strain>
        <strain evidence="2 3">DSM 582</strain>
    </source>
</reference>
<evidence type="ECO:0000313" key="3">
    <source>
        <dbReference type="Proteomes" id="UP000256794"/>
    </source>
</evidence>
<dbReference type="EMBL" id="QUMX01000005">
    <property type="protein sequence ID" value="REG54056.1"/>
    <property type="molecule type" value="Genomic_DNA"/>
</dbReference>
<dbReference type="eggNOG" id="ENOG502ZQS1">
    <property type="taxonomic scope" value="Bacteria"/>
</dbReference>
<dbReference type="Proteomes" id="UP000256794">
    <property type="component" value="Unassembled WGS sequence"/>
</dbReference>
<dbReference type="EMBL" id="QTUJ01000002">
    <property type="protein sequence ID" value="REF70363.1"/>
    <property type="molecule type" value="Genomic_DNA"/>
</dbReference>
<evidence type="ECO:0000313" key="1">
    <source>
        <dbReference type="EMBL" id="REF70363.1"/>
    </source>
</evidence>
<gene>
    <name evidence="2" type="ORF">ATH84_100522</name>
    <name evidence="1" type="ORF">BDD41_3094</name>
</gene>
<organism evidence="1 4">
    <name type="scientific">Paracoccus versutus</name>
    <name type="common">Thiobacillus versutus</name>
    <dbReference type="NCBI Taxonomy" id="34007"/>
    <lineage>
        <taxon>Bacteria</taxon>
        <taxon>Pseudomonadati</taxon>
        <taxon>Pseudomonadota</taxon>
        <taxon>Alphaproteobacteria</taxon>
        <taxon>Rhodobacterales</taxon>
        <taxon>Paracoccaceae</taxon>
        <taxon>Paracoccus</taxon>
    </lineage>
</organism>
<name>A0A099FMP8_PARVE</name>
<dbReference type="AlphaFoldDB" id="A0A099FMP8"/>
<dbReference type="RefSeq" id="WP_036751216.1">
    <property type="nucleotide sequence ID" value="NZ_CP035284.1"/>
</dbReference>
<accession>A0A3D9XMS0</accession>
<accession>A0A099FMP8</accession>
<sequence>MAKTPDFTKTLQEVMAKFPVDTSSFQDAFKSQTALGEKMARVALAAAERSTEISAQWAKDTIARMGELTSSKEEPAEYAKALSDFATAAAEMAAEHMAAFAEVAKKVQMDTVDLMLTAGKDLAADAQKAAEKASRETQAAVKKAAAAATSASTVTKA</sequence>
<protein>
    <submittedName>
        <fullName evidence="1">Phasin protein</fullName>
    </submittedName>
</protein>
<dbReference type="OrthoDB" id="7868047at2"/>
<dbReference type="Proteomes" id="UP000256941">
    <property type="component" value="Unassembled WGS sequence"/>
</dbReference>